<evidence type="ECO:0000256" key="3">
    <source>
        <dbReference type="ARBA" id="ARBA00023134"/>
    </source>
</evidence>
<dbReference type="PANTHER" id="PTHR43261">
    <property type="entry name" value="TRANSLATION ELONGATION FACTOR G-RELATED"/>
    <property type="match status" value="1"/>
</dbReference>
<evidence type="ECO:0000256" key="4">
    <source>
        <dbReference type="SAM" id="Phobius"/>
    </source>
</evidence>
<keyword evidence="7" id="KW-1185">Reference proteome</keyword>
<sequence length="887" mass="98979">MGSPLGSALPRGLQRAGPGGVPLTDVVVRVTGAEAKCAETAANAAAAAVEAAVQKAVQEGPGLTLLEPVADLELDVPLSFVEMVREDLQHHRRGQVWDARDAEEGHQLIEAEAPVREILDYAAQLQKLTDGQGVYSWQRRMLGTGSEAVYELLFLLFLRAWPEMEMCQGVRLLLALLLRSRSICRGRLRDLGRLALWISGMKKRLFVGTEFFVDRKARGPPGRAAMGARRARRGPALLLAAAALRGAARPEEGRGGLEEVEAEEGLEEFDLSPEESRTCWRALTTPRAGGWSGSCWSTSWGPAASRWRSPWRGRSGCSTIGRWTTRGGRLWPGLRMAELAKSLWADAGGSAVERRFLKKLTQVQTGSDDASFGAQAAPLLGPDAPFPFVVGPGEQAPRVRWRDLMPECMYDRTVRDVAIRVHEEKNDEPIPLQCVVGPAVPIAFFALCVTWMAWEAVPVFAQTLSKPPTSDLQFHWANWYCETFAMVFWGAVLWAMVCLDFRCAKYAWIPQLQLTTHFSVLGFKTKWSTFLVVESVVSFIGKVDLITSGLFLAAAQEVANEQTHLGSQVHCVWSEIHPWSPLSLVGLVSVSWWAMLLQPAFLIVKAMPAQTLRYWFNSLGGDRGERWWQSIKRCRRWKNDRGSEDPQRYDVESYEVRYLEATSESALAFMDKRANDHSRGHYYPTLLCSGDEMSSHSTAFWPLADASRMQLATTMRSEYTRLLVRACLDRGNEKSAGGHMKRQMESIIVKVFFSGIVQALFQLNLSLELLNMARAVTGEFPRTAGLAAFVTLVNIMKTLKDAFKVHAWISKHDLSAFREVERRNALRRRTIQLRCVIVLHTVLMFATAIKLWLVMQPLLDPSICPQGLFQFDALGCVKLPPKCLYGA</sequence>
<evidence type="ECO:0000256" key="2">
    <source>
        <dbReference type="ARBA" id="ARBA00022917"/>
    </source>
</evidence>
<dbReference type="Gene3D" id="3.30.70.240">
    <property type="match status" value="1"/>
</dbReference>
<dbReference type="Pfam" id="PF00679">
    <property type="entry name" value="EFG_C"/>
    <property type="match status" value="1"/>
</dbReference>
<organism evidence="6 7">
    <name type="scientific">Prorocentrum cordatum</name>
    <dbReference type="NCBI Taxonomy" id="2364126"/>
    <lineage>
        <taxon>Eukaryota</taxon>
        <taxon>Sar</taxon>
        <taxon>Alveolata</taxon>
        <taxon>Dinophyceae</taxon>
        <taxon>Prorocentrales</taxon>
        <taxon>Prorocentraceae</taxon>
        <taxon>Prorocentrum</taxon>
    </lineage>
</organism>
<dbReference type="CDD" id="cd01514">
    <property type="entry name" value="Elongation_Factor_C"/>
    <property type="match status" value="1"/>
</dbReference>
<proteinExistence type="predicted"/>
<dbReference type="InterPro" id="IPR014721">
    <property type="entry name" value="Ribsml_uS5_D2-typ_fold_subgr"/>
</dbReference>
<accession>A0ABN9S2L5</accession>
<feature type="transmembrane region" description="Helical" evidence="4">
    <location>
        <begin position="582"/>
        <end position="604"/>
    </location>
</feature>
<evidence type="ECO:0000256" key="1">
    <source>
        <dbReference type="ARBA" id="ARBA00022741"/>
    </source>
</evidence>
<feature type="transmembrane region" description="Helical" evidence="4">
    <location>
        <begin position="435"/>
        <end position="457"/>
    </location>
</feature>
<comment type="caution">
    <text evidence="6">The sequence shown here is derived from an EMBL/GenBank/DDBJ whole genome shotgun (WGS) entry which is preliminary data.</text>
</comment>
<keyword evidence="4" id="KW-0472">Membrane</keyword>
<protein>
    <recommendedName>
        <fullName evidence="5">Elongation factor EFG domain-containing protein</fullName>
    </recommendedName>
</protein>
<name>A0ABN9S2L5_9DINO</name>
<dbReference type="EMBL" id="CAUYUJ010009113">
    <property type="protein sequence ID" value="CAK0825879.1"/>
    <property type="molecule type" value="Genomic_DNA"/>
</dbReference>
<dbReference type="Gene3D" id="3.30.230.10">
    <property type="match status" value="1"/>
</dbReference>
<keyword evidence="2" id="KW-0648">Protein biosynthesis</keyword>
<evidence type="ECO:0000313" key="6">
    <source>
        <dbReference type="EMBL" id="CAK0825879.1"/>
    </source>
</evidence>
<keyword evidence="4" id="KW-0812">Transmembrane</keyword>
<gene>
    <name evidence="6" type="ORF">PCOR1329_LOCUS25891</name>
</gene>
<keyword evidence="4" id="KW-1133">Transmembrane helix</keyword>
<keyword evidence="3" id="KW-0342">GTP-binding</keyword>
<dbReference type="InterPro" id="IPR000640">
    <property type="entry name" value="EFG_V-like"/>
</dbReference>
<feature type="domain" description="Elongation factor EFG" evidence="5">
    <location>
        <begin position="64"/>
        <end position="153"/>
    </location>
</feature>
<keyword evidence="1" id="KW-0547">Nucleotide-binding</keyword>
<dbReference type="PANTHER" id="PTHR43261:SF1">
    <property type="entry name" value="RIBOSOME-RELEASING FACTOR 2, MITOCHONDRIAL"/>
    <property type="match status" value="1"/>
</dbReference>
<feature type="transmembrane region" description="Helical" evidence="4">
    <location>
        <begin position="477"/>
        <end position="497"/>
    </location>
</feature>
<evidence type="ECO:0000313" key="7">
    <source>
        <dbReference type="Proteomes" id="UP001189429"/>
    </source>
</evidence>
<dbReference type="SUPFAM" id="SSF54980">
    <property type="entry name" value="EF-G C-terminal domain-like"/>
    <property type="match status" value="1"/>
</dbReference>
<reference evidence="6" key="1">
    <citation type="submission" date="2023-10" db="EMBL/GenBank/DDBJ databases">
        <authorList>
            <person name="Chen Y."/>
            <person name="Shah S."/>
            <person name="Dougan E. K."/>
            <person name="Thang M."/>
            <person name="Chan C."/>
        </authorList>
    </citation>
    <scope>NUCLEOTIDE SEQUENCE [LARGE SCALE GENOMIC DNA]</scope>
</reference>
<dbReference type="InterPro" id="IPR035647">
    <property type="entry name" value="EFG_III/V"/>
</dbReference>
<dbReference type="Proteomes" id="UP001189429">
    <property type="component" value="Unassembled WGS sequence"/>
</dbReference>
<dbReference type="SMART" id="SM00838">
    <property type="entry name" value="EFG_C"/>
    <property type="match status" value="1"/>
</dbReference>
<evidence type="ECO:0000259" key="5">
    <source>
        <dbReference type="SMART" id="SM00838"/>
    </source>
</evidence>
<feature type="transmembrane region" description="Helical" evidence="4">
    <location>
        <begin position="831"/>
        <end position="853"/>
    </location>
</feature>